<evidence type="ECO:0000256" key="8">
    <source>
        <dbReference type="ARBA" id="ARBA00030892"/>
    </source>
</evidence>
<evidence type="ECO:0000256" key="9">
    <source>
        <dbReference type="ARBA" id="ARBA00032460"/>
    </source>
</evidence>
<dbReference type="PANTHER" id="PTHR10374">
    <property type="entry name" value="LACTOYLGLUTATHIONE LYASE GLYOXALASE I"/>
    <property type="match status" value="1"/>
</dbReference>
<dbReference type="InterPro" id="IPR037523">
    <property type="entry name" value="VOC_core"/>
</dbReference>
<dbReference type="RefSeq" id="XP_023624106.1">
    <property type="nucleotide sequence ID" value="XM_023768338.1"/>
</dbReference>
<evidence type="ECO:0000256" key="1">
    <source>
        <dbReference type="ARBA" id="ARBA00005008"/>
    </source>
</evidence>
<feature type="domain" description="VOC" evidence="13">
    <location>
        <begin position="6"/>
        <end position="147"/>
    </location>
</feature>
<dbReference type="GeneID" id="35598254"/>
<dbReference type="PROSITE" id="PS51819">
    <property type="entry name" value="VOC"/>
    <property type="match status" value="2"/>
</dbReference>
<dbReference type="STRING" id="112498.A0A2D3V9W5"/>
<dbReference type="InterPro" id="IPR029068">
    <property type="entry name" value="Glyas_Bleomycin-R_OHBP_Dase"/>
</dbReference>
<keyword evidence="15" id="KW-1185">Reference proteome</keyword>
<dbReference type="Proteomes" id="UP000225277">
    <property type="component" value="Unassembled WGS sequence"/>
</dbReference>
<feature type="binding site" evidence="12">
    <location>
        <position position="306"/>
    </location>
    <ligand>
        <name>Zn(2+)</name>
        <dbReference type="ChEBI" id="CHEBI:29105"/>
        <note>ligand shared between dimeric partners</note>
    </ligand>
</feature>
<dbReference type="GO" id="GO:0004462">
    <property type="term" value="F:lactoylglutathione lyase activity"/>
    <property type="evidence" value="ECO:0007669"/>
    <property type="project" value="UniProtKB-EC"/>
</dbReference>
<dbReference type="InterPro" id="IPR004360">
    <property type="entry name" value="Glyas_Fos-R_dOase_dom"/>
</dbReference>
<dbReference type="CDD" id="cd07233">
    <property type="entry name" value="GlxI_Zn"/>
    <property type="match status" value="2"/>
</dbReference>
<dbReference type="PANTHER" id="PTHR10374:SF30">
    <property type="entry name" value="LACTOYLGLUTATHIONE LYASE"/>
    <property type="match status" value="1"/>
</dbReference>
<evidence type="ECO:0000259" key="13">
    <source>
        <dbReference type="PROSITE" id="PS51819"/>
    </source>
</evidence>
<evidence type="ECO:0000256" key="4">
    <source>
        <dbReference type="ARBA" id="ARBA00022723"/>
    </source>
</evidence>
<reference evidence="14 15" key="1">
    <citation type="submission" date="2016-03" db="EMBL/GenBank/DDBJ databases">
        <authorList>
            <person name="Ploux O."/>
        </authorList>
    </citation>
    <scope>NUCLEOTIDE SEQUENCE [LARGE SCALE GENOMIC DNA]</scope>
    <source>
        <strain evidence="14 15">URUG2</strain>
    </source>
</reference>
<dbReference type="InterPro" id="IPR004361">
    <property type="entry name" value="Glyoxalase_1"/>
</dbReference>
<comment type="cofactor">
    <cofactor evidence="12">
        <name>Zn(2+)</name>
        <dbReference type="ChEBI" id="CHEBI:29105"/>
    </cofactor>
    <text evidence="12">Binds 1 zinc ion per subunit. In the homodimer, two zinc ions are bound between subunits.</text>
</comment>
<evidence type="ECO:0000256" key="12">
    <source>
        <dbReference type="PIRSR" id="PIRSR604361-3"/>
    </source>
</evidence>
<keyword evidence="4 12" id="KW-0479">Metal-binding</keyword>
<evidence type="ECO:0000256" key="5">
    <source>
        <dbReference type="ARBA" id="ARBA00022833"/>
    </source>
</evidence>
<evidence type="ECO:0000256" key="10">
    <source>
        <dbReference type="ARBA" id="ARBA00033298"/>
    </source>
</evidence>
<dbReference type="InterPro" id="IPR018146">
    <property type="entry name" value="Glyoxalase_1_CS"/>
</dbReference>
<evidence type="ECO:0000313" key="15">
    <source>
        <dbReference type="Proteomes" id="UP000225277"/>
    </source>
</evidence>
<gene>
    <name evidence="14" type="ORF">RCC_03045</name>
</gene>
<accession>A0A2D3V9W5</accession>
<evidence type="ECO:0000256" key="7">
    <source>
        <dbReference type="ARBA" id="ARBA00030291"/>
    </source>
</evidence>
<keyword evidence="6" id="KW-0456">Lyase</keyword>
<feature type="active site" description="Proton donor/acceptor" evidence="11">
    <location>
        <position position="306"/>
    </location>
</feature>
<proteinExistence type="inferred from homology"/>
<evidence type="ECO:0000313" key="14">
    <source>
        <dbReference type="EMBL" id="CZT17213.1"/>
    </source>
</evidence>
<dbReference type="EC" id="4.4.1.5" evidence="3"/>
<comment type="similarity">
    <text evidence="2">Belongs to the glyoxalase I family.</text>
</comment>
<comment type="pathway">
    <text evidence="1">Secondary metabolite metabolism; methylglyoxal degradation; (R)-lactate from methylglyoxal: step 1/2.</text>
</comment>
<name>A0A2D3V9W5_9PEZI</name>
<dbReference type="Gene3D" id="3.10.180.10">
    <property type="entry name" value="2,3-Dihydroxybiphenyl 1,2-Dioxygenase, domain 1"/>
    <property type="match status" value="2"/>
</dbReference>
<evidence type="ECO:0000256" key="6">
    <source>
        <dbReference type="ARBA" id="ARBA00023239"/>
    </source>
</evidence>
<dbReference type="UniPathway" id="UPA00619">
    <property type="reaction ID" value="UER00675"/>
</dbReference>
<protein>
    <recommendedName>
        <fullName evidence="3">lactoylglutathione lyase</fullName>
        <ecNumber evidence="3">4.4.1.5</ecNumber>
    </recommendedName>
    <alternativeName>
        <fullName evidence="8">Aldoketomutase</fullName>
    </alternativeName>
    <alternativeName>
        <fullName evidence="7">Ketone-aldehyde mutase</fullName>
    </alternativeName>
    <alternativeName>
        <fullName evidence="9">Methylglyoxalase</fullName>
    </alternativeName>
    <alternativeName>
        <fullName evidence="10">S-D-lactoylglutathione methylglyoxal lyase</fullName>
    </alternativeName>
</protein>
<dbReference type="GO" id="GO:0046872">
    <property type="term" value="F:metal ion binding"/>
    <property type="evidence" value="ECO:0007669"/>
    <property type="project" value="UniProtKB-KW"/>
</dbReference>
<dbReference type="Pfam" id="PF00903">
    <property type="entry name" value="Glyoxalase"/>
    <property type="match status" value="2"/>
</dbReference>
<evidence type="ECO:0000256" key="3">
    <source>
        <dbReference type="ARBA" id="ARBA00012081"/>
    </source>
</evidence>
<dbReference type="EMBL" id="FJUY01000003">
    <property type="protein sequence ID" value="CZT17213.1"/>
    <property type="molecule type" value="Genomic_DNA"/>
</dbReference>
<dbReference type="AlphaFoldDB" id="A0A2D3V9W5"/>
<sequence>MTDPSSYKFNHTMVKDPKASVAFYEKLGMSQVNKFEFPDNKFDLYFMAYDSPKSASHGSHWTDREGIVELTHNYGTESDPNFKVANGNKEPGKGFGHICISVDNIQAACQRLEDAGYKFQKKLKDGRMHHIAFALDPDEYWVEIIAQNPVNETENVKETDVSTYRMNHSMIRVKDKDVSLKFYEDIMGMTFLRSSENEAAGFNLYFLGYGGKPKSDDSVNGVNPVASREGILELTWNYGTEKEEGKVYHDGNAEPQGFGHICVSVDDLNAACQRFEEKGVSWKKRLTDGRMKNVAFVLDPDGYWIEVIQNEKYKPAPGNY</sequence>
<evidence type="ECO:0000256" key="11">
    <source>
        <dbReference type="PIRSR" id="PIRSR604361-1"/>
    </source>
</evidence>
<feature type="binding site" evidence="12">
    <location>
        <position position="260"/>
    </location>
    <ligand>
        <name>Zn(2+)</name>
        <dbReference type="ChEBI" id="CHEBI:29105"/>
        <note>ligand shared between dimeric partners</note>
    </ligand>
</feature>
<evidence type="ECO:0000256" key="2">
    <source>
        <dbReference type="ARBA" id="ARBA00010363"/>
    </source>
</evidence>
<dbReference type="SUPFAM" id="SSF54593">
    <property type="entry name" value="Glyoxalase/Bleomycin resistance protein/Dihydroxybiphenyl dioxygenase"/>
    <property type="match status" value="2"/>
</dbReference>
<keyword evidence="5 12" id="KW-0862">Zinc</keyword>
<feature type="domain" description="VOC" evidence="13">
    <location>
        <begin position="165"/>
        <end position="310"/>
    </location>
</feature>
<dbReference type="OrthoDB" id="16820at2759"/>
<dbReference type="PROSITE" id="PS00935">
    <property type="entry name" value="GLYOXALASE_I_2"/>
    <property type="match status" value="2"/>
</dbReference>
<feature type="binding site" evidence="12">
    <location>
        <position position="233"/>
    </location>
    <ligand>
        <name>Zn(2+)</name>
        <dbReference type="ChEBI" id="CHEBI:29105"/>
        <note>ligand shared between dimeric partners</note>
    </ligand>
</feature>
<organism evidence="14 15">
    <name type="scientific">Ramularia collo-cygni</name>
    <dbReference type="NCBI Taxonomy" id="112498"/>
    <lineage>
        <taxon>Eukaryota</taxon>
        <taxon>Fungi</taxon>
        <taxon>Dikarya</taxon>
        <taxon>Ascomycota</taxon>
        <taxon>Pezizomycotina</taxon>
        <taxon>Dothideomycetes</taxon>
        <taxon>Dothideomycetidae</taxon>
        <taxon>Mycosphaerellales</taxon>
        <taxon>Mycosphaerellaceae</taxon>
        <taxon>Ramularia</taxon>
    </lineage>
</organism>
<dbReference type="NCBIfam" id="TIGR00068">
    <property type="entry name" value="glyox_I"/>
    <property type="match status" value="2"/>
</dbReference>